<evidence type="ECO:0000313" key="3">
    <source>
        <dbReference type="Proteomes" id="UP000038040"/>
    </source>
</evidence>
<protein>
    <submittedName>
        <fullName evidence="5">Endo/exonuclease/phosphatase domain-containing protein</fullName>
    </submittedName>
</protein>
<dbReference type="GO" id="GO:0000175">
    <property type="term" value="F:3'-5'-RNA exonuclease activity"/>
    <property type="evidence" value="ECO:0007669"/>
    <property type="project" value="TreeGrafter"/>
</dbReference>
<dbReference type="SUPFAM" id="SSF56219">
    <property type="entry name" value="DNase I-like"/>
    <property type="match status" value="1"/>
</dbReference>
<name>A0A158Q4F3_DRAME</name>
<dbReference type="OrthoDB" id="10253982at2759"/>
<evidence type="ECO:0000313" key="2">
    <source>
        <dbReference type="EMBL" id="VDN58644.1"/>
    </source>
</evidence>
<gene>
    <name evidence="2" type="ORF">DME_LOCUS8617</name>
</gene>
<dbReference type="PANTHER" id="PTHR12121:SF34">
    <property type="entry name" value="PROTEIN ANGEL"/>
    <property type="match status" value="1"/>
</dbReference>
<dbReference type="PANTHER" id="PTHR12121">
    <property type="entry name" value="CARBON CATABOLITE REPRESSOR PROTEIN 4"/>
    <property type="match status" value="1"/>
</dbReference>
<keyword evidence="4" id="KW-1185">Reference proteome</keyword>
<dbReference type="EMBL" id="UYYG01001170">
    <property type="protein sequence ID" value="VDN58644.1"/>
    <property type="molecule type" value="Genomic_DNA"/>
</dbReference>
<dbReference type="WBParaSite" id="DME_0000473401-mRNA-1">
    <property type="protein sequence ID" value="DME_0000473401-mRNA-1"/>
    <property type="gene ID" value="DME_0000473401"/>
</dbReference>
<dbReference type="Gene3D" id="3.60.10.10">
    <property type="entry name" value="Endonuclease/exonuclease/phosphatase"/>
    <property type="match status" value="1"/>
</dbReference>
<dbReference type="Proteomes" id="UP000274756">
    <property type="component" value="Unassembled WGS sequence"/>
</dbReference>
<evidence type="ECO:0000313" key="5">
    <source>
        <dbReference type="WBParaSite" id="DME_0000473401-mRNA-1"/>
    </source>
</evidence>
<dbReference type="InterPro" id="IPR050410">
    <property type="entry name" value="CCR4/nocturin_mRNA_transcr"/>
</dbReference>
<dbReference type="Pfam" id="PF03372">
    <property type="entry name" value="Exo_endo_phos"/>
    <property type="match status" value="1"/>
</dbReference>
<reference evidence="5" key="1">
    <citation type="submission" date="2016-04" db="UniProtKB">
        <authorList>
            <consortium name="WormBaseParasite"/>
        </authorList>
    </citation>
    <scope>IDENTIFICATION</scope>
</reference>
<reference evidence="2 4" key="2">
    <citation type="submission" date="2018-11" db="EMBL/GenBank/DDBJ databases">
        <authorList>
            <consortium name="Pathogen Informatics"/>
        </authorList>
    </citation>
    <scope>NUCLEOTIDE SEQUENCE [LARGE SCALE GENOMIC DNA]</scope>
</reference>
<dbReference type="InterPro" id="IPR036691">
    <property type="entry name" value="Endo/exonu/phosph_ase_sf"/>
</dbReference>
<sequence>MVAKNFIPLLEEEQVNSSKKTKLANNNESDVVSIGHSLNGNKYVSLPQRFKVISHPNEWTEIRPSQTCSYIVWDKCTNSASCDFESLNSSGVECSNEEYPDLLSQTTASLYKFVLRKWEPIRVPVPVSGTNILVCSYNVLCQDTANRHMYMYTHLSKNNNEGKMQWSYRSPMLAHEFCTIDADIVCLQEVQNDHYDNFYKFIFKAAGYHGEFKKKTGSSVDGCAIFYRSRFECLRYLPIEYYVDKNCILNRSNIGKGVYFIDNRQIMRLRDKLSGKEFCIANTHLLFNIKRSDIRIAQLIILLAHLDKECGFFAFKPCPAIICGDFNLSADSPVYKFLLGERVSLEQNDESVGSENNFNQYSSFDLVFRQLNIGKNCRFFHNIDDGDHSSCQRYWAHSFKLADAYAPLSPQQKDVVSSYSSVGASCPDFIFYSVQSKYSQWYGNVKKTEIFENDLYLHRRLSLPTLSSLQSTFGPWPNAATPSDHIPIVAEFTIDSYR</sequence>
<evidence type="ECO:0000259" key="1">
    <source>
        <dbReference type="Pfam" id="PF03372"/>
    </source>
</evidence>
<accession>A0A158Q4F3</accession>
<dbReference type="STRING" id="318479.A0A158Q4F3"/>
<dbReference type="InterPro" id="IPR005135">
    <property type="entry name" value="Endo/exonuclease/phosphatase"/>
</dbReference>
<organism evidence="3 5">
    <name type="scientific">Dracunculus medinensis</name>
    <name type="common">Guinea worm</name>
    <dbReference type="NCBI Taxonomy" id="318479"/>
    <lineage>
        <taxon>Eukaryota</taxon>
        <taxon>Metazoa</taxon>
        <taxon>Ecdysozoa</taxon>
        <taxon>Nematoda</taxon>
        <taxon>Chromadorea</taxon>
        <taxon>Rhabditida</taxon>
        <taxon>Spirurina</taxon>
        <taxon>Dracunculoidea</taxon>
        <taxon>Dracunculidae</taxon>
        <taxon>Dracunculus</taxon>
    </lineage>
</organism>
<dbReference type="Proteomes" id="UP000038040">
    <property type="component" value="Unplaced"/>
</dbReference>
<proteinExistence type="predicted"/>
<feature type="domain" description="Endonuclease/exonuclease/phosphatase" evidence="1">
    <location>
        <begin position="175"/>
        <end position="485"/>
    </location>
</feature>
<evidence type="ECO:0000313" key="4">
    <source>
        <dbReference type="Proteomes" id="UP000274756"/>
    </source>
</evidence>
<dbReference type="AlphaFoldDB" id="A0A158Q4F3"/>